<evidence type="ECO:0000313" key="2">
    <source>
        <dbReference type="Proteomes" id="UP000245466"/>
    </source>
</evidence>
<sequence>MKSLPYFQVSYNAQQGLISSQWLRVVNSYEYRQALVNVCKQLQNSNAMCWLVDFSRVSTPNMSDQSWTIELLGHSLPHTKLRKLALVLPDDLFLEVVVEKVSDSLLSMTNNKVQIAHFADSGAAQQWLVSCSDPDEGLFRNAS</sequence>
<dbReference type="EMBL" id="QEKI01000003">
    <property type="protein sequence ID" value="PVY42167.1"/>
    <property type="molecule type" value="Genomic_DNA"/>
</dbReference>
<dbReference type="OrthoDB" id="853849at2"/>
<organism evidence="1 2">
    <name type="scientific">Pontibacter virosus</name>
    <dbReference type="NCBI Taxonomy" id="1765052"/>
    <lineage>
        <taxon>Bacteria</taxon>
        <taxon>Pseudomonadati</taxon>
        <taxon>Bacteroidota</taxon>
        <taxon>Cytophagia</taxon>
        <taxon>Cytophagales</taxon>
        <taxon>Hymenobacteraceae</taxon>
        <taxon>Pontibacter</taxon>
    </lineage>
</organism>
<keyword evidence="2" id="KW-1185">Reference proteome</keyword>
<reference evidence="1 2" key="1">
    <citation type="submission" date="2018-04" db="EMBL/GenBank/DDBJ databases">
        <title>Genomic Encyclopedia of Type Strains, Phase IV (KMG-IV): sequencing the most valuable type-strain genomes for metagenomic binning, comparative biology and taxonomic classification.</title>
        <authorList>
            <person name="Goeker M."/>
        </authorList>
    </citation>
    <scope>NUCLEOTIDE SEQUENCE [LARGE SCALE GENOMIC DNA]</scope>
    <source>
        <strain evidence="1 2">DSM 100231</strain>
    </source>
</reference>
<gene>
    <name evidence="1" type="ORF">C8E01_10333</name>
</gene>
<comment type="caution">
    <text evidence="1">The sequence shown here is derived from an EMBL/GenBank/DDBJ whole genome shotgun (WGS) entry which is preliminary data.</text>
</comment>
<dbReference type="InterPro" id="IPR021866">
    <property type="entry name" value="SpoIIAA-like"/>
</dbReference>
<dbReference type="Proteomes" id="UP000245466">
    <property type="component" value="Unassembled WGS sequence"/>
</dbReference>
<dbReference type="Pfam" id="PF11964">
    <property type="entry name" value="SpoIIAA-like"/>
    <property type="match status" value="1"/>
</dbReference>
<proteinExistence type="predicted"/>
<dbReference type="RefSeq" id="WP_116542354.1">
    <property type="nucleotide sequence ID" value="NZ_QEKI01000003.1"/>
</dbReference>
<accession>A0A2U1B100</accession>
<dbReference type="AlphaFoldDB" id="A0A2U1B100"/>
<name>A0A2U1B100_9BACT</name>
<protein>
    <submittedName>
        <fullName evidence="1">SpoIIAA-like protein</fullName>
    </submittedName>
</protein>
<evidence type="ECO:0000313" key="1">
    <source>
        <dbReference type="EMBL" id="PVY42167.1"/>
    </source>
</evidence>